<proteinExistence type="predicted"/>
<accession>A2BMW1</accession>
<dbReference type="KEGG" id="hbu:Hbut_1500"/>
<protein>
    <recommendedName>
        <fullName evidence="3">PIN domain-containing protein</fullName>
    </recommendedName>
</protein>
<dbReference type="InterPro" id="IPR029060">
    <property type="entry name" value="PIN-like_dom_sf"/>
</dbReference>
<dbReference type="HOGENOM" id="CLU_2645842_0_0_2"/>
<reference evidence="1 2" key="1">
    <citation type="journal article" date="2007" name="Archaea">
        <title>The genome of Hyperthermus butylicus: a sulfur-reducing, peptide fermenting, neutrophilic Crenarchaeote growing up to 108 degrees C.</title>
        <authorList>
            <person name="Brugger K."/>
            <person name="Chen L."/>
            <person name="Stark M."/>
            <person name="Zibat A."/>
            <person name="Redder P."/>
            <person name="Ruepp A."/>
            <person name="Awayez M."/>
            <person name="She Q."/>
            <person name="Garrett R.A."/>
            <person name="Klenk H.P."/>
        </authorList>
    </citation>
    <scope>NUCLEOTIDE SEQUENCE [LARGE SCALE GENOMIC DNA]</scope>
    <source>
        <strain evidence="2">DSM 5456 / JCM 9403 / PLM1-5</strain>
    </source>
</reference>
<dbReference type="AlphaFoldDB" id="A2BMW1"/>
<dbReference type="OrthoDB" id="168412at2157"/>
<dbReference type="GeneID" id="25393336"/>
<evidence type="ECO:0000313" key="1">
    <source>
        <dbReference type="EMBL" id="ABM81322.1"/>
    </source>
</evidence>
<organism evidence="1 2">
    <name type="scientific">Hyperthermus butylicus (strain DSM 5456 / JCM 9403 / PLM1-5)</name>
    <dbReference type="NCBI Taxonomy" id="415426"/>
    <lineage>
        <taxon>Archaea</taxon>
        <taxon>Thermoproteota</taxon>
        <taxon>Thermoprotei</taxon>
        <taxon>Desulfurococcales</taxon>
        <taxon>Pyrodictiaceae</taxon>
        <taxon>Hyperthermus</taxon>
    </lineage>
</organism>
<gene>
    <name evidence="1" type="ordered locus">Hbut_1500</name>
</gene>
<dbReference type="Gene3D" id="3.40.50.1010">
    <property type="entry name" value="5'-nuclease"/>
    <property type="match status" value="1"/>
</dbReference>
<dbReference type="CDD" id="cd09873">
    <property type="entry name" value="PIN_Pae0151-like"/>
    <property type="match status" value="1"/>
</dbReference>
<dbReference type="EMBL" id="CP000493">
    <property type="protein sequence ID" value="ABM81322.1"/>
    <property type="molecule type" value="Genomic_DNA"/>
</dbReference>
<name>A2BMW1_HYPBU</name>
<dbReference type="Proteomes" id="UP000002593">
    <property type="component" value="Chromosome"/>
</dbReference>
<dbReference type="eggNOG" id="arCOG00729">
    <property type="taxonomic scope" value="Archaea"/>
</dbReference>
<sequence>MRFVKASSLETLRVAYELGITFYDASYVVAAGMLDAVLVTDDGELRKRVRSMEKTVVELLGRRIETISSRELLGTG</sequence>
<keyword evidence="2" id="KW-1185">Reference proteome</keyword>
<evidence type="ECO:0000313" key="2">
    <source>
        <dbReference type="Proteomes" id="UP000002593"/>
    </source>
</evidence>
<dbReference type="RefSeq" id="WP_011822640.1">
    <property type="nucleotide sequence ID" value="NC_008818.1"/>
</dbReference>
<dbReference type="InterPro" id="IPR044153">
    <property type="entry name" value="PIN_Pae0151-like"/>
</dbReference>
<dbReference type="EnsemblBacteria" id="ABM81322">
    <property type="protein sequence ID" value="ABM81322"/>
    <property type="gene ID" value="Hbut_1500"/>
</dbReference>
<dbReference type="SUPFAM" id="SSF88723">
    <property type="entry name" value="PIN domain-like"/>
    <property type="match status" value="1"/>
</dbReference>
<evidence type="ECO:0008006" key="3">
    <source>
        <dbReference type="Google" id="ProtNLM"/>
    </source>
</evidence>